<evidence type="ECO:0000256" key="1">
    <source>
        <dbReference type="SAM" id="MobiDB-lite"/>
    </source>
</evidence>
<protein>
    <submittedName>
        <fullName evidence="3">Uncharacterized protein</fullName>
    </submittedName>
</protein>
<dbReference type="AlphaFoldDB" id="A0A7W7LWZ5"/>
<dbReference type="EMBL" id="JACHJI010000002">
    <property type="protein sequence ID" value="MBB4897749.1"/>
    <property type="molecule type" value="Genomic_DNA"/>
</dbReference>
<reference evidence="3 4" key="1">
    <citation type="submission" date="2020-08" db="EMBL/GenBank/DDBJ databases">
        <title>Genomic Encyclopedia of Type Strains, Phase III (KMG-III): the genomes of soil and plant-associated and newly described type strains.</title>
        <authorList>
            <person name="Whitman W."/>
        </authorList>
    </citation>
    <scope>NUCLEOTIDE SEQUENCE [LARGE SCALE GENOMIC DNA]</scope>
    <source>
        <strain evidence="3 4">CECT 3273</strain>
    </source>
</reference>
<feature type="region of interest" description="Disordered" evidence="1">
    <location>
        <begin position="156"/>
        <end position="175"/>
    </location>
</feature>
<comment type="caution">
    <text evidence="3">The sequence shown here is derived from an EMBL/GenBank/DDBJ whole genome shotgun (WGS) entry which is preliminary data.</text>
</comment>
<keyword evidence="2" id="KW-0812">Transmembrane</keyword>
<feature type="transmembrane region" description="Helical" evidence="2">
    <location>
        <begin position="84"/>
        <end position="104"/>
    </location>
</feature>
<organism evidence="3 4">
    <name type="scientific">Streptomyces griseomycini</name>
    <dbReference type="NCBI Taxonomy" id="66895"/>
    <lineage>
        <taxon>Bacteria</taxon>
        <taxon>Bacillati</taxon>
        <taxon>Actinomycetota</taxon>
        <taxon>Actinomycetes</taxon>
        <taxon>Kitasatosporales</taxon>
        <taxon>Streptomycetaceae</taxon>
        <taxon>Streptomyces</taxon>
    </lineage>
</organism>
<gene>
    <name evidence="3" type="ORF">FHS37_001776</name>
</gene>
<accession>A0A7W7LWZ5</accession>
<name>A0A7W7LWZ5_9ACTN</name>
<feature type="transmembrane region" description="Helical" evidence="2">
    <location>
        <begin position="43"/>
        <end position="64"/>
    </location>
</feature>
<evidence type="ECO:0000256" key="2">
    <source>
        <dbReference type="SAM" id="Phobius"/>
    </source>
</evidence>
<proteinExistence type="predicted"/>
<keyword evidence="2" id="KW-1133">Transmembrane helix</keyword>
<dbReference type="Proteomes" id="UP000579523">
    <property type="component" value="Unassembled WGS sequence"/>
</dbReference>
<keyword evidence="4" id="KW-1185">Reference proteome</keyword>
<evidence type="ECO:0000313" key="4">
    <source>
        <dbReference type="Proteomes" id="UP000579523"/>
    </source>
</evidence>
<keyword evidence="2" id="KW-0472">Membrane</keyword>
<sequence length="175" mass="18506">MTPGGCLVGLGCAGLMVLAATLDWLWGDDAWQWAAASWPGGAYAFAVCIGVIGPCLAALSVFSLSHMGWKSWRKHPARTLTHTAVGVASTVALMPLGSLITNAQNSGGWARSRTSSPTWVFSHYPWLWAVGLASTVVSAILLIRVVVAYHRLRRRSPAPGAESGSRQDAVPPESP</sequence>
<evidence type="ECO:0000313" key="3">
    <source>
        <dbReference type="EMBL" id="MBB4897749.1"/>
    </source>
</evidence>
<feature type="transmembrane region" description="Helical" evidence="2">
    <location>
        <begin position="124"/>
        <end position="147"/>
    </location>
</feature>